<dbReference type="AlphaFoldDB" id="A0A1R2B8W3"/>
<dbReference type="GO" id="GO:0015631">
    <property type="term" value="F:tubulin binding"/>
    <property type="evidence" value="ECO:0007669"/>
    <property type="project" value="TreeGrafter"/>
</dbReference>
<comment type="catalytic activity">
    <reaction evidence="5">
        <text>L-glutamyl-[protein] + L-glutamate + ATP = gamma-L-glutamyl-L-glutamyl-[protein] + ADP + phosphate + H(+)</text>
        <dbReference type="Rhea" id="RHEA:60144"/>
        <dbReference type="Rhea" id="RHEA-COMP:10208"/>
        <dbReference type="Rhea" id="RHEA-COMP:15517"/>
        <dbReference type="ChEBI" id="CHEBI:15378"/>
        <dbReference type="ChEBI" id="CHEBI:29973"/>
        <dbReference type="ChEBI" id="CHEBI:29985"/>
        <dbReference type="ChEBI" id="CHEBI:30616"/>
        <dbReference type="ChEBI" id="CHEBI:43474"/>
        <dbReference type="ChEBI" id="CHEBI:143622"/>
        <dbReference type="ChEBI" id="CHEBI:456216"/>
    </reaction>
    <physiologicalReaction direction="left-to-right" evidence="5">
        <dbReference type="Rhea" id="RHEA:60145"/>
    </physiologicalReaction>
</comment>
<evidence type="ECO:0000256" key="5">
    <source>
        <dbReference type="ARBA" id="ARBA00049274"/>
    </source>
</evidence>
<dbReference type="OrthoDB" id="429138at2759"/>
<evidence type="ECO:0000256" key="3">
    <source>
        <dbReference type="ARBA" id="ARBA00022840"/>
    </source>
</evidence>
<evidence type="ECO:0000313" key="7">
    <source>
        <dbReference type="Proteomes" id="UP000187209"/>
    </source>
</evidence>
<dbReference type="PANTHER" id="PTHR12241">
    <property type="entry name" value="TUBULIN POLYGLUTAMYLASE"/>
    <property type="match status" value="1"/>
</dbReference>
<dbReference type="PROSITE" id="PS51221">
    <property type="entry name" value="TTL"/>
    <property type="match status" value="1"/>
</dbReference>
<dbReference type="PANTHER" id="PTHR12241:SF145">
    <property type="entry name" value="TUBULIN POLYGLUTAMYLASE TTLL5"/>
    <property type="match status" value="1"/>
</dbReference>
<keyword evidence="7" id="KW-1185">Reference proteome</keyword>
<dbReference type="SUPFAM" id="SSF56059">
    <property type="entry name" value="Glutathione synthetase ATP-binding domain-like"/>
    <property type="match status" value="1"/>
</dbReference>
<evidence type="ECO:0000313" key="6">
    <source>
        <dbReference type="EMBL" id="OMJ73209.1"/>
    </source>
</evidence>
<evidence type="ECO:0000256" key="4">
    <source>
        <dbReference type="ARBA" id="ARBA00041448"/>
    </source>
</evidence>
<dbReference type="EMBL" id="MPUH01000838">
    <property type="protein sequence ID" value="OMJ73209.1"/>
    <property type="molecule type" value="Genomic_DNA"/>
</dbReference>
<keyword evidence="2" id="KW-0547">Nucleotide-binding</keyword>
<name>A0A1R2B8W3_9CILI</name>
<dbReference type="InterPro" id="IPR004344">
    <property type="entry name" value="TTL/TTLL_fam"/>
</dbReference>
<gene>
    <name evidence="6" type="ORF">SteCoe_28154</name>
</gene>
<keyword evidence="1" id="KW-0436">Ligase</keyword>
<keyword evidence="3" id="KW-0067">ATP-binding</keyword>
<comment type="caution">
    <text evidence="6">The sequence shown here is derived from an EMBL/GenBank/DDBJ whole genome shotgun (WGS) entry which is preliminary data.</text>
</comment>
<dbReference type="GO" id="GO:0036064">
    <property type="term" value="C:ciliary basal body"/>
    <property type="evidence" value="ECO:0007669"/>
    <property type="project" value="TreeGrafter"/>
</dbReference>
<dbReference type="GO" id="GO:0000226">
    <property type="term" value="P:microtubule cytoskeleton organization"/>
    <property type="evidence" value="ECO:0007669"/>
    <property type="project" value="TreeGrafter"/>
</dbReference>
<dbReference type="GO" id="GO:0005524">
    <property type="term" value="F:ATP binding"/>
    <property type="evidence" value="ECO:0007669"/>
    <property type="project" value="UniProtKB-KW"/>
</dbReference>
<evidence type="ECO:0000256" key="2">
    <source>
        <dbReference type="ARBA" id="ARBA00022741"/>
    </source>
</evidence>
<evidence type="ECO:0000256" key="1">
    <source>
        <dbReference type="ARBA" id="ARBA00022598"/>
    </source>
</evidence>
<accession>A0A1R2B8W3</accession>
<dbReference type="GO" id="GO:0070740">
    <property type="term" value="F:tubulin-glutamic acid ligase activity"/>
    <property type="evidence" value="ECO:0007669"/>
    <property type="project" value="TreeGrafter"/>
</dbReference>
<organism evidence="6 7">
    <name type="scientific">Stentor coeruleus</name>
    <dbReference type="NCBI Taxonomy" id="5963"/>
    <lineage>
        <taxon>Eukaryota</taxon>
        <taxon>Sar</taxon>
        <taxon>Alveolata</taxon>
        <taxon>Ciliophora</taxon>
        <taxon>Postciliodesmatophora</taxon>
        <taxon>Heterotrichea</taxon>
        <taxon>Heterotrichida</taxon>
        <taxon>Stentoridae</taxon>
        <taxon>Stentor</taxon>
    </lineage>
</organism>
<dbReference type="Gene3D" id="3.30.470.20">
    <property type="entry name" value="ATP-grasp fold, B domain"/>
    <property type="match status" value="1"/>
</dbReference>
<dbReference type="Pfam" id="PF03133">
    <property type="entry name" value="TTL"/>
    <property type="match status" value="1"/>
</dbReference>
<sequence>MNYNQKKGVNSPELTVTKFVTGISKPNTKYSHIDIQTIGRPGQGLHIPQNIPILENLHNHFSMLSLKLGDSDEFKPPLITLTPITEDQLIKDTVPTNTYSKGNSGSTHQLLYKIFKADAKLVRSILESSGFFYTESHSWNLLWSGSSPQEFLYEDLNPYQKINHFPCSNELTRKDKLCINMTNMQEKYSKEAYDFIPETYILPESFPILFNRFNSDKKNVWIVKPTNSSQGRGIFLVDSIHNIPLDDICVISKYIDNPYLINGLKFDIRLYVCVTSFEPLRVYLYEEGLTRFASEKYVNEFKDNKFIHLTNYSVNKKNENFIQNTNAKDDGVGHKWSLTALMKYFKEKNVDVDGLWQRIYDLVIKSVLSIESQVTEASKRLNLHRNNCFNLFGFDVILDSSLKPWLLEVNLSPSMATESPLDFYIKSNLLIDTFNLIGIHMKPARKVTGYKTCTRLTVPKLKNSPYLVPKLTKKHYSSKKVQEILRETLDEYSRKKGFLRLYPCKNGQIYDQYFSQARPINKIINSMLFDENTDFRILESPVYMKPLPIYNKTNKKPSIDNSIDSKSLKTSKDAKLTLNGDDLLIEYLQRIIRILKDKNEVQLPPGVKVALERFSSHFTWKMQETSEVPIAKKLENRIQEMLSRKRSVKLQQRYKNWGKTLKTEAIHEFTDEEVSEMLLNCNKDLNLDLINFLFEGDGVLLTLKSIKLRPKTFQALKNPGVKRVKTPIFFKEHRAQSVPKRPNTSVRLKFVF</sequence>
<protein>
    <recommendedName>
        <fullName evidence="4">Tubulin--tyrosine ligase-like protein 5</fullName>
    </recommendedName>
</protein>
<dbReference type="Proteomes" id="UP000187209">
    <property type="component" value="Unassembled WGS sequence"/>
</dbReference>
<reference evidence="6 7" key="1">
    <citation type="submission" date="2016-11" db="EMBL/GenBank/DDBJ databases">
        <title>The macronuclear genome of Stentor coeruleus: a giant cell with tiny introns.</title>
        <authorList>
            <person name="Slabodnick M."/>
            <person name="Ruby J.G."/>
            <person name="Reiff S.B."/>
            <person name="Swart E.C."/>
            <person name="Gosai S."/>
            <person name="Prabakaran S."/>
            <person name="Witkowska E."/>
            <person name="Larue G.E."/>
            <person name="Fisher S."/>
            <person name="Freeman R.M."/>
            <person name="Gunawardena J."/>
            <person name="Chu W."/>
            <person name="Stover N.A."/>
            <person name="Gregory B.D."/>
            <person name="Nowacki M."/>
            <person name="Derisi J."/>
            <person name="Roy S.W."/>
            <person name="Marshall W.F."/>
            <person name="Sood P."/>
        </authorList>
    </citation>
    <scope>NUCLEOTIDE SEQUENCE [LARGE SCALE GENOMIC DNA]</scope>
    <source>
        <strain evidence="6">WM001</strain>
    </source>
</reference>
<proteinExistence type="predicted"/>